<evidence type="ECO:0000313" key="1">
    <source>
        <dbReference type="EMBL" id="KAK3077920.1"/>
    </source>
</evidence>
<gene>
    <name evidence="1" type="ORF">LTS18_008906</name>
</gene>
<dbReference type="Proteomes" id="UP001186974">
    <property type="component" value="Unassembled WGS sequence"/>
</dbReference>
<organism evidence="1 2">
    <name type="scientific">Coniosporium uncinatum</name>
    <dbReference type="NCBI Taxonomy" id="93489"/>
    <lineage>
        <taxon>Eukaryota</taxon>
        <taxon>Fungi</taxon>
        <taxon>Dikarya</taxon>
        <taxon>Ascomycota</taxon>
        <taxon>Pezizomycotina</taxon>
        <taxon>Dothideomycetes</taxon>
        <taxon>Dothideomycetes incertae sedis</taxon>
        <taxon>Coniosporium</taxon>
    </lineage>
</organism>
<keyword evidence="2" id="KW-1185">Reference proteome</keyword>
<sequence length="65" mass="7102">SPPPAPVGEDKTRRSSSSAQRYANLTNAKRNPNDAEGVARRASIQEQVPQAGFLGKMWNDYTKGK</sequence>
<proteinExistence type="predicted"/>
<dbReference type="EMBL" id="JAWDJW010002371">
    <property type="protein sequence ID" value="KAK3077920.1"/>
    <property type="molecule type" value="Genomic_DNA"/>
</dbReference>
<protein>
    <submittedName>
        <fullName evidence="1">Uncharacterized protein</fullName>
    </submittedName>
</protein>
<name>A0ACC3DMU7_9PEZI</name>
<reference evidence="1" key="1">
    <citation type="submission" date="2024-09" db="EMBL/GenBank/DDBJ databases">
        <title>Black Yeasts Isolated from many extreme environments.</title>
        <authorList>
            <person name="Coleine C."/>
            <person name="Stajich J.E."/>
            <person name="Selbmann L."/>
        </authorList>
    </citation>
    <scope>NUCLEOTIDE SEQUENCE</scope>
    <source>
        <strain evidence="1">CCFEE 5737</strain>
    </source>
</reference>
<feature type="non-terminal residue" evidence="1">
    <location>
        <position position="1"/>
    </location>
</feature>
<comment type="caution">
    <text evidence="1">The sequence shown here is derived from an EMBL/GenBank/DDBJ whole genome shotgun (WGS) entry which is preliminary data.</text>
</comment>
<evidence type="ECO:0000313" key="2">
    <source>
        <dbReference type="Proteomes" id="UP001186974"/>
    </source>
</evidence>
<accession>A0ACC3DMU7</accession>